<proteinExistence type="predicted"/>
<comment type="caution">
    <text evidence="2">The sequence shown here is derived from an EMBL/GenBank/DDBJ whole genome shotgun (WGS) entry which is preliminary data.</text>
</comment>
<evidence type="ECO:0000313" key="3">
    <source>
        <dbReference type="Proteomes" id="UP001363622"/>
    </source>
</evidence>
<reference evidence="2 3" key="1">
    <citation type="submission" date="2024-04" db="EMBL/GenBank/DDBJ databases">
        <title>Phyllosticta paracitricarpa is synonymous to the EU quarantine fungus P. citricarpa based on phylogenomic analyses.</title>
        <authorList>
            <consortium name="Lawrence Berkeley National Laboratory"/>
            <person name="Van Ingen-Buijs V.A."/>
            <person name="Van Westerhoven A.C."/>
            <person name="Haridas S."/>
            <person name="Skiadas P."/>
            <person name="Martin F."/>
            <person name="Groenewald J.Z."/>
            <person name="Crous P.W."/>
            <person name="Seidl M.F."/>
        </authorList>
    </citation>
    <scope>NUCLEOTIDE SEQUENCE [LARGE SCALE GENOMIC DNA]</scope>
    <source>
        <strain evidence="2 3">CBS 123371</strain>
    </source>
</reference>
<feature type="region of interest" description="Disordered" evidence="1">
    <location>
        <begin position="40"/>
        <end position="313"/>
    </location>
</feature>
<dbReference type="PANTHER" id="PTHR12507">
    <property type="entry name" value="REDUCED GROWTH PHENOTYPE 1 RGP1, YEAST -RELATED"/>
    <property type="match status" value="1"/>
</dbReference>
<evidence type="ECO:0000313" key="2">
    <source>
        <dbReference type="EMBL" id="KAK7518747.1"/>
    </source>
</evidence>
<feature type="compositionally biased region" description="Polar residues" evidence="1">
    <location>
        <begin position="258"/>
        <end position="274"/>
    </location>
</feature>
<organism evidence="2 3">
    <name type="scientific">Phyllosticta citriasiana</name>
    <dbReference type="NCBI Taxonomy" id="595635"/>
    <lineage>
        <taxon>Eukaryota</taxon>
        <taxon>Fungi</taxon>
        <taxon>Dikarya</taxon>
        <taxon>Ascomycota</taxon>
        <taxon>Pezizomycotina</taxon>
        <taxon>Dothideomycetes</taxon>
        <taxon>Dothideomycetes incertae sedis</taxon>
        <taxon>Botryosphaeriales</taxon>
        <taxon>Phyllostictaceae</taxon>
        <taxon>Phyllosticta</taxon>
    </lineage>
</organism>
<feature type="region of interest" description="Disordered" evidence="1">
    <location>
        <begin position="661"/>
        <end position="680"/>
    </location>
</feature>
<feature type="compositionally biased region" description="Low complexity" evidence="1">
    <location>
        <begin position="224"/>
        <end position="239"/>
    </location>
</feature>
<evidence type="ECO:0000256" key="1">
    <source>
        <dbReference type="SAM" id="MobiDB-lite"/>
    </source>
</evidence>
<feature type="region of interest" description="Disordered" evidence="1">
    <location>
        <begin position="396"/>
        <end position="416"/>
    </location>
</feature>
<gene>
    <name evidence="2" type="ORF">IWZ03DRAFT_155785</name>
</gene>
<dbReference type="Proteomes" id="UP001363622">
    <property type="component" value="Unassembled WGS sequence"/>
</dbReference>
<feature type="compositionally biased region" description="Polar residues" evidence="1">
    <location>
        <begin position="240"/>
        <end position="249"/>
    </location>
</feature>
<dbReference type="EMBL" id="JBBPHU010000004">
    <property type="protein sequence ID" value="KAK7518747.1"/>
    <property type="molecule type" value="Genomic_DNA"/>
</dbReference>
<name>A0ABR1KSA3_9PEZI</name>
<feature type="compositionally biased region" description="Low complexity" evidence="1">
    <location>
        <begin position="69"/>
        <end position="97"/>
    </location>
</feature>
<feature type="compositionally biased region" description="Low complexity" evidence="1">
    <location>
        <begin position="107"/>
        <end position="125"/>
    </location>
</feature>
<protein>
    <submittedName>
        <fullName evidence="2">Rgp1-domain-containing protein</fullName>
    </submittedName>
</protein>
<dbReference type="InterPro" id="IPR014848">
    <property type="entry name" value="Rgp1"/>
</dbReference>
<accession>A0ABR1KSA3</accession>
<sequence>MPSSTTPIRVSVSFDESCVFAGEDVTCTIIFKNVSTTLSDRSPARLSAADPRHPLLPGDPQRTRPKAQPAPRASSVAHSAAHSVAPSVLSSVPAHASRNPPSFHHVSAQPSPGDSGAASPAAVARGRGHRPALSQSAPQFASGAKLPSPLTAAFDGTSTSPAGQHGRSLSIMSLRSERSGATNGNGVVGLPNRPGKLHRRSASLQVITGKEGTVAKPAGSGSRSLQPSPFPTSTSPPSLNRSQTDTSLPTRPGRRTSKQSTPPLGTPSQSSSRKVSLGNFKFPPSPPSPQQSPRTGEMSPALEVSPAEEVYQDASTGALQVRSAFGAPLCTSPDQATMSRDKLQPSPVARILSGSSMNGGSTRSSGEFYTISNNSTETLMSEYASKPSVRLLAKSASDRQVSKLGAPSQRHPPRPTKPEVLMMGYAQLIGSFVLDGSLVNQAPFEEVKRKGIMGGQGSGGVVGIEKKRDSGLFGALGWSNIGESLGGLLGGGEPSSIREMRALASSKAVPLLSTPQSILFVDLKLAPGESKSFKYTFTLPRGLPPTHKGRAIKVNYHLSIGTQRPGTAAQAVRSVNVPFRVFGSVTNRGEILGHDLMSPYVYLRDQATVLTIGDSKPSGNGSLSNGKKTLGETSEALEEFDAYVNNLLETAQQTARGGLLSPTAFPNQQGRRRSTVEDSPATSMKEAIDFAILRSNLSSATTSNKSPNRFSIARNGRNVAVIKLARPAYRLGETISLVIDFAQNDVPVFAVAVSLESSERVDPAIALRSAASIHRATRKTHACFAENTLYSRRVAFAPTVPPNASPEFVTSGVSLEWKLRFEFVTPRSSMMDILGAPVNLREEIGVKAMAMGSDLLEEVAKDERGTILAAAEKINVESFEVVVPIRVYGANTGSDGLGTGSGEERESYVI</sequence>
<dbReference type="Pfam" id="PF08737">
    <property type="entry name" value="Rgp1"/>
    <property type="match status" value="1"/>
</dbReference>
<keyword evidence="3" id="KW-1185">Reference proteome</keyword>